<feature type="domain" description="Ubiquitin-like protease family profile" evidence="6">
    <location>
        <begin position="264"/>
        <end position="321"/>
    </location>
</feature>
<feature type="region of interest" description="Disordered" evidence="5">
    <location>
        <begin position="64"/>
        <end position="108"/>
    </location>
</feature>
<reference evidence="7" key="1">
    <citation type="submission" date="2019-12" db="EMBL/GenBank/DDBJ databases">
        <title>Genome sequencing and annotation of Brassica cretica.</title>
        <authorList>
            <person name="Studholme D.J."/>
            <person name="Sarris P.F."/>
        </authorList>
    </citation>
    <scope>NUCLEOTIDE SEQUENCE</scope>
    <source>
        <strain evidence="7">PFS-001/15</strain>
        <tissue evidence="7">Leaf</tissue>
    </source>
</reference>
<accession>A0A8S9MA93</accession>
<dbReference type="Proteomes" id="UP000712281">
    <property type="component" value="Unassembled WGS sequence"/>
</dbReference>
<evidence type="ECO:0000313" key="7">
    <source>
        <dbReference type="EMBL" id="KAF2616894.1"/>
    </source>
</evidence>
<name>A0A8S9MA93_BRACR</name>
<dbReference type="InterPro" id="IPR038765">
    <property type="entry name" value="Papain-like_cys_pep_sf"/>
</dbReference>
<evidence type="ECO:0000256" key="1">
    <source>
        <dbReference type="ARBA" id="ARBA00005234"/>
    </source>
</evidence>
<evidence type="ECO:0000256" key="5">
    <source>
        <dbReference type="SAM" id="MobiDB-lite"/>
    </source>
</evidence>
<comment type="similarity">
    <text evidence="1">Belongs to the peptidase C48 family.</text>
</comment>
<evidence type="ECO:0000256" key="3">
    <source>
        <dbReference type="ARBA" id="ARBA00022801"/>
    </source>
</evidence>
<dbReference type="EMBL" id="QGKW02000007">
    <property type="protein sequence ID" value="KAF2616894.1"/>
    <property type="molecule type" value="Genomic_DNA"/>
</dbReference>
<dbReference type="SUPFAM" id="SSF54001">
    <property type="entry name" value="Cysteine proteinases"/>
    <property type="match status" value="1"/>
</dbReference>
<sequence length="379" mass="42275">MKTFIEGLFTASFNSFKEVVQKDIHERFDNVTNEVAQLKEQVSQIKGLSDTVGKGNASEIMSPSATLEKDQGPSSHSTGPPAAKGKGKASANVDPLPVRRSPRPVREDVQTDENEMIDFLKNLTKSSRCVDKGTQESLQEAMGNLSQASHVKGFDPSQHLDGDEPADFAAPLSSFKPADWRPPTLKDVDSHEDRIHVPGYSLVFVPEELWAKLVDWTKTFKELKIGPSMLTNELVSRVVGPSEWLLNKYGIGELPAHGRTRLMWDLDVNRMYVPLNVGKHWISMCVNFVTRSIEVFDCEGLRHPGAVEPFAVLISRIVKAVQSFKSHLDFSLVNDNNIREARQKIAYDLWKAAIDPVLIERMAKFTPPKTISSALVKLE</sequence>
<dbReference type="GO" id="GO:0006508">
    <property type="term" value="P:proteolysis"/>
    <property type="evidence" value="ECO:0007669"/>
    <property type="project" value="UniProtKB-KW"/>
</dbReference>
<proteinExistence type="inferred from homology"/>
<dbReference type="GO" id="GO:0008234">
    <property type="term" value="F:cysteine-type peptidase activity"/>
    <property type="evidence" value="ECO:0007669"/>
    <property type="project" value="InterPro"/>
</dbReference>
<dbReference type="InterPro" id="IPR003653">
    <property type="entry name" value="Peptidase_C48_C"/>
</dbReference>
<dbReference type="Pfam" id="PF02902">
    <property type="entry name" value="Peptidase_C48"/>
    <property type="match status" value="1"/>
</dbReference>
<protein>
    <recommendedName>
        <fullName evidence="6">Ubiquitin-like protease family profile domain-containing protein</fullName>
    </recommendedName>
</protein>
<evidence type="ECO:0000259" key="6">
    <source>
        <dbReference type="Pfam" id="PF02902"/>
    </source>
</evidence>
<feature type="coiled-coil region" evidence="4">
    <location>
        <begin position="21"/>
        <end position="48"/>
    </location>
</feature>
<dbReference type="Gene3D" id="3.40.395.10">
    <property type="entry name" value="Adenoviral Proteinase, Chain A"/>
    <property type="match status" value="1"/>
</dbReference>
<keyword evidence="2" id="KW-0645">Protease</keyword>
<gene>
    <name evidence="7" type="ORF">F2Q68_00038260</name>
</gene>
<comment type="caution">
    <text evidence="7">The sequence shown here is derived from an EMBL/GenBank/DDBJ whole genome shotgun (WGS) entry which is preliminary data.</text>
</comment>
<evidence type="ECO:0000313" key="8">
    <source>
        <dbReference type="Proteomes" id="UP000712281"/>
    </source>
</evidence>
<organism evidence="7 8">
    <name type="scientific">Brassica cretica</name>
    <name type="common">Mustard</name>
    <dbReference type="NCBI Taxonomy" id="69181"/>
    <lineage>
        <taxon>Eukaryota</taxon>
        <taxon>Viridiplantae</taxon>
        <taxon>Streptophyta</taxon>
        <taxon>Embryophyta</taxon>
        <taxon>Tracheophyta</taxon>
        <taxon>Spermatophyta</taxon>
        <taxon>Magnoliopsida</taxon>
        <taxon>eudicotyledons</taxon>
        <taxon>Gunneridae</taxon>
        <taxon>Pentapetalae</taxon>
        <taxon>rosids</taxon>
        <taxon>malvids</taxon>
        <taxon>Brassicales</taxon>
        <taxon>Brassicaceae</taxon>
        <taxon>Brassiceae</taxon>
        <taxon>Brassica</taxon>
    </lineage>
</organism>
<dbReference type="AlphaFoldDB" id="A0A8S9MA93"/>
<evidence type="ECO:0000256" key="4">
    <source>
        <dbReference type="SAM" id="Coils"/>
    </source>
</evidence>
<evidence type="ECO:0000256" key="2">
    <source>
        <dbReference type="ARBA" id="ARBA00022670"/>
    </source>
</evidence>
<keyword evidence="3" id="KW-0378">Hydrolase</keyword>
<keyword evidence="4" id="KW-0175">Coiled coil</keyword>
<feature type="region of interest" description="Disordered" evidence="5">
    <location>
        <begin position="155"/>
        <end position="174"/>
    </location>
</feature>